<keyword evidence="2" id="KW-1185">Reference proteome</keyword>
<reference evidence="2" key="2">
    <citation type="journal article" date="2021" name="Microbiol. Resour. Announc.">
        <title>Genome Sequences of Subcluster M2 Mycobacteriophages Estes and Aziz.</title>
        <authorList>
            <person name="Fitzgerald S.K."/>
            <person name="Johnson E.H."/>
            <person name="Storz S.H.R."/>
            <person name="Ballard C."/>
            <person name="Battaglia S."/>
            <person name="Boice M."/>
            <person name="Bramwell-Butcher J."/>
            <person name="Dedinsky M."/>
            <person name="DeKlotz J."/>
            <person name="Diaz I."/>
            <person name="Engley A."/>
            <person name="Ernst L."/>
            <person name="Gonzales E."/>
            <person name="Groscost A."/>
            <person name="Grosser P."/>
            <person name="Haider A."/>
            <person name="Harrison M."/>
            <person name="Husler K."/>
            <person name="Lau J."/>
            <person name="Monlux M."/>
            <person name="Paratore J."/>
            <person name="Ruesch T."/>
            <person name="Schlesinger M."/>
            <person name="Scholes A."/>
            <person name="Poxleitner M.K."/>
            <person name="Anders K.R."/>
        </authorList>
    </citation>
    <scope>NUCLEOTIDE SEQUENCE [LARGE SCALE GENOMIC DNA]</scope>
</reference>
<proteinExistence type="predicted"/>
<dbReference type="GeneID" id="63210385"/>
<sequence>MYMRKSGVSVAKQGIHARRRVMVAAIRKAGTHA</sequence>
<evidence type="ECO:0000313" key="2">
    <source>
        <dbReference type="Proteomes" id="UP000515890"/>
    </source>
</evidence>
<evidence type="ECO:0000313" key="1">
    <source>
        <dbReference type="EMBL" id="QNJ56803.1"/>
    </source>
</evidence>
<dbReference type="EMBL" id="MT658802">
    <property type="protein sequence ID" value="QNJ56803.1"/>
    <property type="molecule type" value="Genomic_DNA"/>
</dbReference>
<gene>
    <name evidence="1" type="primary">165</name>
    <name evidence="1" type="ORF">SEA_AZIZ_165</name>
</gene>
<dbReference type="KEGG" id="vg:63210385"/>
<name>A0A7G8LHT1_9CAUD</name>
<accession>A0A7G8LHT1</accession>
<dbReference type="RefSeq" id="YP_010013748.1">
    <property type="nucleotide sequence ID" value="NC_053513.1"/>
</dbReference>
<organism evidence="1 2">
    <name type="scientific">Mycobacterium phage Aziz</name>
    <dbReference type="NCBI Taxonomy" id="2762281"/>
    <lineage>
        <taxon>Viruses</taxon>
        <taxon>Duplodnaviria</taxon>
        <taxon>Heunggongvirae</taxon>
        <taxon>Uroviricota</taxon>
        <taxon>Caudoviricetes</taxon>
        <taxon>Vilmaviridae</taxon>
        <taxon>Mclasvirinae</taxon>
        <taxon>Reyvirus</taxon>
        <taxon>Reyvirus aziz</taxon>
    </lineage>
</organism>
<reference evidence="1 2" key="1">
    <citation type="submission" date="2020-06" db="EMBL/GenBank/DDBJ databases">
        <authorList>
            <person name="Ruesch T."/>
            <person name="Stepniewski C."/>
            <person name="Ballard C."/>
            <person name="Battaglia S."/>
            <person name="Diaz I."/>
            <person name="Engley A."/>
            <person name="Erickson A."/>
            <person name="Ernst L."/>
            <person name="Gonzales E."/>
            <person name="Haider A."/>
            <person name="Harrison M."/>
            <person name="Moore J."/>
            <person name="Paratore J."/>
            <person name="Rafanan A."/>
            <person name="Storz S."/>
            <person name="Poxleitner M.K."/>
            <person name="Anders K.R."/>
            <person name="Garlena R.A."/>
            <person name="Russell D.A."/>
            <person name="Pope W.H."/>
            <person name="Jacobs-Sera D."/>
            <person name="Hatfull G.F."/>
        </authorList>
    </citation>
    <scope>NUCLEOTIDE SEQUENCE [LARGE SCALE GENOMIC DNA]</scope>
</reference>
<protein>
    <submittedName>
        <fullName evidence="1">Uncharacterized protein</fullName>
    </submittedName>
</protein>
<dbReference type="Proteomes" id="UP000515890">
    <property type="component" value="Segment"/>
</dbReference>